<evidence type="ECO:0000313" key="2">
    <source>
        <dbReference type="Proteomes" id="UP000839052"/>
    </source>
</evidence>
<dbReference type="InterPro" id="IPR050767">
    <property type="entry name" value="Sel1_AlgK"/>
</dbReference>
<sequence length="151" mass="16903">MSESNDFKEGLNFFLSKDYINAEKCFRKAAEQGDPEAQFCLGDMYNNGYGVAKDERKAVVLFRKSAEQRFAPSQINLGIMYSQGSGVEQDLIEAFMWLNIAGRAVDEEGGDLALDEEGRDLLGVVEEQMTAGQITEALRRSSVWMKTNQLL</sequence>
<dbReference type="InterPro" id="IPR011990">
    <property type="entry name" value="TPR-like_helical_dom_sf"/>
</dbReference>
<dbReference type="PANTHER" id="PTHR11102">
    <property type="entry name" value="SEL-1-LIKE PROTEIN"/>
    <property type="match status" value="1"/>
</dbReference>
<dbReference type="EMBL" id="OU912926">
    <property type="protein sequence ID" value="CAG9931922.1"/>
    <property type="molecule type" value="Genomic_DNA"/>
</dbReference>
<evidence type="ECO:0008006" key="3">
    <source>
        <dbReference type="Google" id="ProtNLM"/>
    </source>
</evidence>
<dbReference type="RefSeq" id="WP_173053174.1">
    <property type="nucleotide sequence ID" value="NZ_OU912926.1"/>
</dbReference>
<dbReference type="SMART" id="SM00671">
    <property type="entry name" value="SEL1"/>
    <property type="match status" value="3"/>
</dbReference>
<dbReference type="Pfam" id="PF08238">
    <property type="entry name" value="Sel1"/>
    <property type="match status" value="3"/>
</dbReference>
<accession>A0ABN8AK38</accession>
<keyword evidence="2" id="KW-1185">Reference proteome</keyword>
<dbReference type="InterPro" id="IPR006597">
    <property type="entry name" value="Sel1-like"/>
</dbReference>
<reference evidence="1 2" key="1">
    <citation type="submission" date="2021-10" db="EMBL/GenBank/DDBJ databases">
        <authorList>
            <person name="Koch H."/>
        </authorList>
    </citation>
    <scope>NUCLEOTIDE SEQUENCE [LARGE SCALE GENOMIC DNA]</scope>
    <source>
        <strain evidence="1">6680</strain>
    </source>
</reference>
<evidence type="ECO:0000313" key="1">
    <source>
        <dbReference type="EMBL" id="CAG9931922.1"/>
    </source>
</evidence>
<organism evidence="1 2">
    <name type="scientific">Candidatus Nitrotoga arctica</name>
    <dbReference type="NCBI Taxonomy" id="453162"/>
    <lineage>
        <taxon>Bacteria</taxon>
        <taxon>Pseudomonadati</taxon>
        <taxon>Pseudomonadota</taxon>
        <taxon>Betaproteobacteria</taxon>
        <taxon>Nitrosomonadales</taxon>
        <taxon>Gallionellaceae</taxon>
        <taxon>Candidatus Nitrotoga</taxon>
    </lineage>
</organism>
<name>A0ABN8AK38_9PROT</name>
<gene>
    <name evidence="1" type="ORF">NTG6680_0669</name>
</gene>
<dbReference type="SUPFAM" id="SSF81901">
    <property type="entry name" value="HCP-like"/>
    <property type="match status" value="1"/>
</dbReference>
<protein>
    <recommendedName>
        <fullName evidence="3">Sel1 repeat-containing protein</fullName>
    </recommendedName>
</protein>
<dbReference type="Gene3D" id="1.25.40.10">
    <property type="entry name" value="Tetratricopeptide repeat domain"/>
    <property type="match status" value="1"/>
</dbReference>
<proteinExistence type="predicted"/>
<dbReference type="PANTHER" id="PTHR11102:SF160">
    <property type="entry name" value="ERAD-ASSOCIATED E3 UBIQUITIN-PROTEIN LIGASE COMPONENT HRD3"/>
    <property type="match status" value="1"/>
</dbReference>
<dbReference type="Proteomes" id="UP000839052">
    <property type="component" value="Chromosome"/>
</dbReference>